<proteinExistence type="predicted"/>
<sequence>MAHTSIGGIFPPLAVRRVALPHHKPGLVWEWSSSVGDSVRSHFTGQDLSSGGEKRGPICFDSPLDF</sequence>
<accession>A0A0B6X1W1</accession>
<dbReference type="Proteomes" id="UP000031518">
    <property type="component" value="Unassembled WGS sequence"/>
</dbReference>
<feature type="region of interest" description="Disordered" evidence="1">
    <location>
        <begin position="44"/>
        <end position="66"/>
    </location>
</feature>
<keyword evidence="3" id="KW-1185">Reference proteome</keyword>
<gene>
    <name evidence="2" type="ORF">PYK22_03030</name>
</gene>
<name>A0A0B6X1W1_9BACT</name>
<organism evidence="2 3">
    <name type="scientific">Pyrinomonas methylaliphatogenes</name>
    <dbReference type="NCBI Taxonomy" id="454194"/>
    <lineage>
        <taxon>Bacteria</taxon>
        <taxon>Pseudomonadati</taxon>
        <taxon>Acidobacteriota</taxon>
        <taxon>Blastocatellia</taxon>
        <taxon>Blastocatellales</taxon>
        <taxon>Pyrinomonadaceae</taxon>
        <taxon>Pyrinomonas</taxon>
    </lineage>
</organism>
<protein>
    <submittedName>
        <fullName evidence="2">Uncharacterized protein</fullName>
    </submittedName>
</protein>
<evidence type="ECO:0000313" key="3">
    <source>
        <dbReference type="Proteomes" id="UP000031518"/>
    </source>
</evidence>
<dbReference type="EMBL" id="CBXV010000008">
    <property type="protein sequence ID" value="CDM66982.1"/>
    <property type="molecule type" value="Genomic_DNA"/>
</dbReference>
<evidence type="ECO:0000256" key="1">
    <source>
        <dbReference type="SAM" id="MobiDB-lite"/>
    </source>
</evidence>
<reference evidence="2 3" key="2">
    <citation type="submission" date="2015-01" db="EMBL/GenBank/DDBJ databases">
        <title>Complete genome sequence of Pyrinomonas methylaliphatogenes type strain K22T.</title>
        <authorList>
            <person name="Lee K.C.Y."/>
            <person name="Power J.F."/>
            <person name="Dunfield P.F."/>
            <person name="Morgan X.C."/>
            <person name="Huttenhower C."/>
            <person name="Stott M.B."/>
        </authorList>
    </citation>
    <scope>NUCLEOTIDE SEQUENCE [LARGE SCALE GENOMIC DNA]</scope>
    <source>
        <strain evidence="2 3">K22</strain>
    </source>
</reference>
<evidence type="ECO:0000313" key="2">
    <source>
        <dbReference type="EMBL" id="CDM66982.1"/>
    </source>
</evidence>
<reference evidence="2 3" key="1">
    <citation type="submission" date="2013-12" db="EMBL/GenBank/DDBJ databases">
        <authorList>
            <person name="Stott M."/>
        </authorList>
    </citation>
    <scope>NUCLEOTIDE SEQUENCE [LARGE SCALE GENOMIC DNA]</scope>
    <source>
        <strain evidence="2 3">K22</strain>
    </source>
</reference>
<dbReference type="AlphaFoldDB" id="A0A0B6X1W1"/>